<feature type="transmembrane region" description="Helical" evidence="1">
    <location>
        <begin position="119"/>
        <end position="147"/>
    </location>
</feature>
<keyword evidence="3" id="KW-1185">Reference proteome</keyword>
<comment type="caution">
    <text evidence="2">The sequence shown here is derived from an EMBL/GenBank/DDBJ whole genome shotgun (WGS) entry which is preliminary data.</text>
</comment>
<keyword evidence="1" id="KW-0472">Membrane</keyword>
<evidence type="ECO:0000256" key="1">
    <source>
        <dbReference type="SAM" id="Phobius"/>
    </source>
</evidence>
<evidence type="ECO:0000313" key="2">
    <source>
        <dbReference type="EMBL" id="TGU72418.1"/>
    </source>
</evidence>
<organism evidence="2 3">
    <name type="scientific">Geomonas terrae</name>
    <dbReference type="NCBI Taxonomy" id="2562681"/>
    <lineage>
        <taxon>Bacteria</taxon>
        <taxon>Pseudomonadati</taxon>
        <taxon>Thermodesulfobacteriota</taxon>
        <taxon>Desulfuromonadia</taxon>
        <taxon>Geobacterales</taxon>
        <taxon>Geobacteraceae</taxon>
        <taxon>Geomonas</taxon>
    </lineage>
</organism>
<dbReference type="Proteomes" id="UP000306416">
    <property type="component" value="Unassembled WGS sequence"/>
</dbReference>
<keyword evidence="1" id="KW-1133">Transmembrane helix</keyword>
<gene>
    <name evidence="2" type="ORF">E4633_08915</name>
</gene>
<protein>
    <submittedName>
        <fullName evidence="2">Uncharacterized protein</fullName>
    </submittedName>
</protein>
<dbReference type="AlphaFoldDB" id="A0A4S1CFT8"/>
<proteinExistence type="predicted"/>
<keyword evidence="1" id="KW-0812">Transmembrane</keyword>
<accession>A0A4S1CFT8</accession>
<dbReference type="RefSeq" id="WP_135869897.1">
    <property type="nucleotide sequence ID" value="NZ_SRSC01000002.1"/>
</dbReference>
<name>A0A4S1CFT8_9BACT</name>
<reference evidence="2 3" key="1">
    <citation type="submission" date="2019-04" db="EMBL/GenBank/DDBJ databases">
        <title>Geobacter oryzae sp. nov., ferric-reducing bacteria isolated from paddy soil.</title>
        <authorList>
            <person name="Xu Z."/>
            <person name="Masuda Y."/>
            <person name="Itoh H."/>
            <person name="Senoo K."/>
        </authorList>
    </citation>
    <scope>NUCLEOTIDE SEQUENCE [LARGE SCALE GENOMIC DNA]</scope>
    <source>
        <strain evidence="2 3">Red111</strain>
    </source>
</reference>
<dbReference type="EMBL" id="SRSC01000002">
    <property type="protein sequence ID" value="TGU72418.1"/>
    <property type="molecule type" value="Genomic_DNA"/>
</dbReference>
<evidence type="ECO:0000313" key="3">
    <source>
        <dbReference type="Proteomes" id="UP000306416"/>
    </source>
</evidence>
<sequence>MIGRKRNIEFPLLRSEEARLTFGHLSGLERPNFDPDPEAPLASRRKNMQPDLINAIGMVLMAIFTVGLVGLFHTKAIKAINWNKRIAAVVGGWFVALIVIFQPVQRCIELPAPFGRFKLLALCVLAIVILVDRKFIVILACVVLMYAANRLEKQFQDIVHYSSEFTTIDANTNSVMAKGCNEGKDADGTVSEQMWHTWFTGIYKIKQ</sequence>
<feature type="transmembrane region" description="Helical" evidence="1">
    <location>
        <begin position="52"/>
        <end position="74"/>
    </location>
</feature>
<feature type="transmembrane region" description="Helical" evidence="1">
    <location>
        <begin position="86"/>
        <end position="104"/>
    </location>
</feature>